<name>A0A0D2HN95_9EURO</name>
<feature type="chain" id="PRO_5002243457" description="Apple domain-containing protein" evidence="1">
    <location>
        <begin position="21"/>
        <end position="392"/>
    </location>
</feature>
<evidence type="ECO:0008006" key="4">
    <source>
        <dbReference type="Google" id="ProtNLM"/>
    </source>
</evidence>
<sequence>MFSLAIIFAYLSGLFVCAHASSAVCSQPPYALFLPLSNFAPAETFCSSKFPLHCTVTSTTTSTSTSVNTVDTTYSTAIVTTGTTTISTTVDTSTIYVYISTATETSTTDTTTLTVTTGTSTTVSTATATSTVTITTASPTPARLKRSVPSVPDFLAHPTERIPEPPVFAQPTPAFTTLVTAYNDAGAAAGSSLTKILCSLQAEAASVFSTVCSCIEASPTCQTNTVSTTVTETSTVTSSIVATSLVQATSITSVTATDTISTDTTTTTSVEATTTASVEATTTSTTTTTTTTTTTVYTAAPTCAGVPQGTYTDSNGHSYQVTCSCFLVDAISLGAYPASTFDGCMVQCDQLNNCVAAQWNEAAGVCGLLAKFGSNAVICDPSPGLDGAMKLS</sequence>
<dbReference type="VEuPathDB" id="FungiDB:Z520_01768"/>
<accession>A0A0D2HN95</accession>
<evidence type="ECO:0000313" key="3">
    <source>
        <dbReference type="Proteomes" id="UP000053411"/>
    </source>
</evidence>
<gene>
    <name evidence="2" type="ORF">Z520_01768</name>
</gene>
<feature type="signal peptide" evidence="1">
    <location>
        <begin position="1"/>
        <end position="20"/>
    </location>
</feature>
<dbReference type="Proteomes" id="UP000053411">
    <property type="component" value="Unassembled WGS sequence"/>
</dbReference>
<organism evidence="2 3">
    <name type="scientific">Fonsecaea multimorphosa CBS 102226</name>
    <dbReference type="NCBI Taxonomy" id="1442371"/>
    <lineage>
        <taxon>Eukaryota</taxon>
        <taxon>Fungi</taxon>
        <taxon>Dikarya</taxon>
        <taxon>Ascomycota</taxon>
        <taxon>Pezizomycotina</taxon>
        <taxon>Eurotiomycetes</taxon>
        <taxon>Chaetothyriomycetidae</taxon>
        <taxon>Chaetothyriales</taxon>
        <taxon>Herpotrichiellaceae</taxon>
        <taxon>Fonsecaea</taxon>
    </lineage>
</organism>
<protein>
    <recommendedName>
        <fullName evidence="4">Apple domain-containing protein</fullName>
    </recommendedName>
</protein>
<dbReference type="OrthoDB" id="5431398at2759"/>
<keyword evidence="1" id="KW-0732">Signal</keyword>
<dbReference type="EMBL" id="KN848063">
    <property type="protein sequence ID" value="KIY03301.1"/>
    <property type="molecule type" value="Genomic_DNA"/>
</dbReference>
<evidence type="ECO:0000313" key="2">
    <source>
        <dbReference type="EMBL" id="KIY03301.1"/>
    </source>
</evidence>
<evidence type="ECO:0000256" key="1">
    <source>
        <dbReference type="SAM" id="SignalP"/>
    </source>
</evidence>
<keyword evidence="3" id="KW-1185">Reference proteome</keyword>
<dbReference type="AlphaFoldDB" id="A0A0D2HN95"/>
<dbReference type="GeneID" id="27707514"/>
<dbReference type="STRING" id="1442371.A0A0D2HN95"/>
<reference evidence="2 3" key="1">
    <citation type="submission" date="2015-01" db="EMBL/GenBank/DDBJ databases">
        <title>The Genome Sequence of Fonsecaea multimorphosa CBS 102226.</title>
        <authorList>
            <consortium name="The Broad Institute Genomics Platform"/>
            <person name="Cuomo C."/>
            <person name="de Hoog S."/>
            <person name="Gorbushina A."/>
            <person name="Stielow B."/>
            <person name="Teixiera M."/>
            <person name="Abouelleil A."/>
            <person name="Chapman S.B."/>
            <person name="Priest M."/>
            <person name="Young S.K."/>
            <person name="Wortman J."/>
            <person name="Nusbaum C."/>
            <person name="Birren B."/>
        </authorList>
    </citation>
    <scope>NUCLEOTIDE SEQUENCE [LARGE SCALE GENOMIC DNA]</scope>
    <source>
        <strain evidence="2 3">CBS 102226</strain>
    </source>
</reference>
<proteinExistence type="predicted"/>
<dbReference type="RefSeq" id="XP_016637423.1">
    <property type="nucleotide sequence ID" value="XM_016772284.1"/>
</dbReference>